<keyword evidence="2" id="KW-0812">Transmembrane</keyword>
<proteinExistence type="predicted"/>
<keyword evidence="2" id="KW-1133">Transmembrane helix</keyword>
<gene>
    <name evidence="4" type="ORF">A7A08_01111</name>
</gene>
<dbReference type="PANTHER" id="PTHR23028">
    <property type="entry name" value="ACETYLTRANSFERASE"/>
    <property type="match status" value="1"/>
</dbReference>
<keyword evidence="4" id="KW-0012">Acyltransferase</keyword>
<name>A0A1E2S0K3_9HYPH</name>
<dbReference type="STRING" id="1177755.A7A08_01111"/>
<feature type="region of interest" description="Disordered" evidence="1">
    <location>
        <begin position="344"/>
        <end position="363"/>
    </location>
</feature>
<feature type="transmembrane region" description="Helical" evidence="2">
    <location>
        <begin position="245"/>
        <end position="261"/>
    </location>
</feature>
<feature type="transmembrane region" description="Helical" evidence="2">
    <location>
        <begin position="309"/>
        <end position="330"/>
    </location>
</feature>
<feature type="transmembrane region" description="Helical" evidence="2">
    <location>
        <begin position="273"/>
        <end position="297"/>
    </location>
</feature>
<feature type="transmembrane region" description="Helical" evidence="2">
    <location>
        <begin position="81"/>
        <end position="97"/>
    </location>
</feature>
<dbReference type="Proteomes" id="UP000095087">
    <property type="component" value="Unassembled WGS sequence"/>
</dbReference>
<organism evidence="4 5">
    <name type="scientific">Methyloligella halotolerans</name>
    <dbReference type="NCBI Taxonomy" id="1177755"/>
    <lineage>
        <taxon>Bacteria</taxon>
        <taxon>Pseudomonadati</taxon>
        <taxon>Pseudomonadota</taxon>
        <taxon>Alphaproteobacteria</taxon>
        <taxon>Hyphomicrobiales</taxon>
        <taxon>Hyphomicrobiaceae</taxon>
        <taxon>Methyloligella</taxon>
    </lineage>
</organism>
<dbReference type="InterPro" id="IPR050879">
    <property type="entry name" value="Acyltransferase_3"/>
</dbReference>
<dbReference type="GO" id="GO:0016020">
    <property type="term" value="C:membrane"/>
    <property type="evidence" value="ECO:0007669"/>
    <property type="project" value="TreeGrafter"/>
</dbReference>
<dbReference type="AlphaFoldDB" id="A0A1E2S0K3"/>
<keyword evidence="5" id="KW-1185">Reference proteome</keyword>
<sequence length="363" mass="38913">MKTFLSIHYLRGIAALGVLVFHACGFVAGYGSGRISPEAVRIGEAGVDIFFVISGFILTIATQKPTSGSDFMLGRFARVGVPYWSIILTLAVATIVMPSAFRSFAWEGSDLFFSLAFVPTILRDGSIFPMLEPGWTLCLEMLFYVVMAIALVILPASRSALICCALASLVIVGFLLDLPQGQSVAWFFTQPILLEFCFGILIAHFYLSGFRMPGIWAAALAGVAVVSVGIVGLHPPEAFEPARTLLYGLPATALVAGLMFLEADGRWVTSRALSFLGTISYSLYLTHVLSLAVVAKLLGGRVPGLAGDLVTLAVSLAASIVAAFIYFRLIEKPALLLSRRLRPRHSAAPPAPPLEDTEARQTV</sequence>
<feature type="transmembrane region" description="Helical" evidence="2">
    <location>
        <begin position="214"/>
        <end position="233"/>
    </location>
</feature>
<dbReference type="GO" id="GO:0016747">
    <property type="term" value="F:acyltransferase activity, transferring groups other than amino-acyl groups"/>
    <property type="evidence" value="ECO:0007669"/>
    <property type="project" value="InterPro"/>
</dbReference>
<feature type="transmembrane region" description="Helical" evidence="2">
    <location>
        <begin position="160"/>
        <end position="178"/>
    </location>
</feature>
<evidence type="ECO:0000256" key="2">
    <source>
        <dbReference type="SAM" id="Phobius"/>
    </source>
</evidence>
<evidence type="ECO:0000313" key="4">
    <source>
        <dbReference type="EMBL" id="ODA67942.1"/>
    </source>
</evidence>
<feature type="domain" description="Acyltransferase 3" evidence="3">
    <location>
        <begin position="5"/>
        <end position="322"/>
    </location>
</feature>
<reference evidence="4 5" key="1">
    <citation type="submission" date="2016-07" db="EMBL/GenBank/DDBJ databases">
        <title>Draft genome sequence of Methyloligella halotolerans C2T (VKM B-2706T=CCUG 61687T=DSM 25045T), a halotolerant polyhydroxybutyrate accumulating methylotroph.</title>
        <authorList>
            <person name="Vasilenko O.V."/>
            <person name="Doronina N.V."/>
            <person name="Poroshina M.N."/>
            <person name="Tarlachkov S.V."/>
            <person name="Trotsenko Y.A."/>
        </authorList>
    </citation>
    <scope>NUCLEOTIDE SEQUENCE [LARGE SCALE GENOMIC DNA]</scope>
    <source>
        <strain evidence="4 5">VKM B-2706</strain>
    </source>
</reference>
<dbReference type="InterPro" id="IPR002656">
    <property type="entry name" value="Acyl_transf_3_dom"/>
</dbReference>
<dbReference type="RefSeq" id="WP_069094480.1">
    <property type="nucleotide sequence ID" value="NZ_MASI01000002.1"/>
</dbReference>
<feature type="transmembrane region" description="Helical" evidence="2">
    <location>
        <begin position="134"/>
        <end position="153"/>
    </location>
</feature>
<evidence type="ECO:0000256" key="1">
    <source>
        <dbReference type="SAM" id="MobiDB-lite"/>
    </source>
</evidence>
<dbReference type="PANTHER" id="PTHR23028:SF53">
    <property type="entry name" value="ACYL_TRANSF_3 DOMAIN-CONTAINING PROTEIN"/>
    <property type="match status" value="1"/>
</dbReference>
<accession>A0A1E2S0K3</accession>
<evidence type="ECO:0000259" key="3">
    <source>
        <dbReference type="Pfam" id="PF01757"/>
    </source>
</evidence>
<keyword evidence="4" id="KW-0808">Transferase</keyword>
<feature type="transmembrane region" description="Helical" evidence="2">
    <location>
        <begin position="12"/>
        <end position="30"/>
    </location>
</feature>
<dbReference type="OrthoDB" id="505919at2"/>
<dbReference type="GO" id="GO:0000271">
    <property type="term" value="P:polysaccharide biosynthetic process"/>
    <property type="evidence" value="ECO:0007669"/>
    <property type="project" value="TreeGrafter"/>
</dbReference>
<feature type="transmembrane region" description="Helical" evidence="2">
    <location>
        <begin position="184"/>
        <end position="207"/>
    </location>
</feature>
<protein>
    <submittedName>
        <fullName evidence="4">Acyltransferase family protein</fullName>
    </submittedName>
</protein>
<feature type="transmembrane region" description="Helical" evidence="2">
    <location>
        <begin position="42"/>
        <end position="61"/>
    </location>
</feature>
<comment type="caution">
    <text evidence="4">The sequence shown here is derived from an EMBL/GenBank/DDBJ whole genome shotgun (WGS) entry which is preliminary data.</text>
</comment>
<keyword evidence="2" id="KW-0472">Membrane</keyword>
<evidence type="ECO:0000313" key="5">
    <source>
        <dbReference type="Proteomes" id="UP000095087"/>
    </source>
</evidence>
<dbReference type="EMBL" id="MASI01000002">
    <property type="protein sequence ID" value="ODA67942.1"/>
    <property type="molecule type" value="Genomic_DNA"/>
</dbReference>
<dbReference type="Pfam" id="PF01757">
    <property type="entry name" value="Acyl_transf_3"/>
    <property type="match status" value="1"/>
</dbReference>